<gene>
    <name evidence="6" type="ORF">CLV74_11366</name>
</gene>
<name>A0A2T0WHA5_9RHOB</name>
<dbReference type="Proteomes" id="UP000238392">
    <property type="component" value="Unassembled WGS sequence"/>
</dbReference>
<sequence>MSQGTDIEKALSLIIHDMGAPLRAATYFTNRVRKAGESQDSASLERDLDMLQQSIVQAQDVLDSVRGIRSILFHSAKSVSFGLDDIRLYLAFEFSGADITFEVADQTVTGCNHLINLAAKEVVRNALTHSDARRAHVKIAHNDGELSVIVRDSGPGIDPAFADRATAPFQVGTIEKKRSGSKGMGLYYAQLAVEKLNGKLSWTQADDGFEVSITCPMPAG</sequence>
<keyword evidence="3" id="KW-0808">Transferase</keyword>
<dbReference type="PROSITE" id="PS50109">
    <property type="entry name" value="HIS_KIN"/>
    <property type="match status" value="1"/>
</dbReference>
<dbReference type="OrthoDB" id="9795133at2"/>
<evidence type="ECO:0000256" key="3">
    <source>
        <dbReference type="ARBA" id="ARBA00022679"/>
    </source>
</evidence>
<dbReference type="EC" id="2.7.13.3" evidence="2"/>
<comment type="caution">
    <text evidence="6">The sequence shown here is derived from an EMBL/GenBank/DDBJ whole genome shotgun (WGS) entry which is preliminary data.</text>
</comment>
<dbReference type="SUPFAM" id="SSF55874">
    <property type="entry name" value="ATPase domain of HSP90 chaperone/DNA topoisomerase II/histidine kinase"/>
    <property type="match status" value="1"/>
</dbReference>
<evidence type="ECO:0000256" key="1">
    <source>
        <dbReference type="ARBA" id="ARBA00000085"/>
    </source>
</evidence>
<evidence type="ECO:0000256" key="2">
    <source>
        <dbReference type="ARBA" id="ARBA00012438"/>
    </source>
</evidence>
<dbReference type="GO" id="GO:0007234">
    <property type="term" value="P:osmosensory signaling via phosphorelay pathway"/>
    <property type="evidence" value="ECO:0007669"/>
    <property type="project" value="TreeGrafter"/>
</dbReference>
<proteinExistence type="predicted"/>
<evidence type="ECO:0000256" key="4">
    <source>
        <dbReference type="ARBA" id="ARBA00022777"/>
    </source>
</evidence>
<comment type="catalytic activity">
    <reaction evidence="1">
        <text>ATP + protein L-histidine = ADP + protein N-phospho-L-histidine.</text>
        <dbReference type="EC" id="2.7.13.3"/>
    </reaction>
</comment>
<protein>
    <recommendedName>
        <fullName evidence="2">histidine kinase</fullName>
        <ecNumber evidence="2">2.7.13.3</ecNumber>
    </recommendedName>
</protein>
<evidence type="ECO:0000313" key="6">
    <source>
        <dbReference type="EMBL" id="PRY86091.1"/>
    </source>
</evidence>
<dbReference type="PANTHER" id="PTHR42878:SF14">
    <property type="entry name" value="OSMOLARITY TWO-COMPONENT SYSTEM PROTEIN SSK1"/>
    <property type="match status" value="1"/>
</dbReference>
<dbReference type="EMBL" id="PVTQ01000013">
    <property type="protein sequence ID" value="PRY86091.1"/>
    <property type="molecule type" value="Genomic_DNA"/>
</dbReference>
<dbReference type="SMART" id="SM00387">
    <property type="entry name" value="HATPase_c"/>
    <property type="match status" value="1"/>
</dbReference>
<evidence type="ECO:0000313" key="7">
    <source>
        <dbReference type="Proteomes" id="UP000238392"/>
    </source>
</evidence>
<reference evidence="6 7" key="1">
    <citation type="submission" date="2018-03" db="EMBL/GenBank/DDBJ databases">
        <title>Genomic Encyclopedia of Archaeal and Bacterial Type Strains, Phase II (KMG-II): from individual species to whole genera.</title>
        <authorList>
            <person name="Goeker M."/>
        </authorList>
    </citation>
    <scope>NUCLEOTIDE SEQUENCE [LARGE SCALE GENOMIC DNA]</scope>
    <source>
        <strain evidence="6 7">DSM 100212</strain>
    </source>
</reference>
<organism evidence="6 7">
    <name type="scientific">Donghicola tyrosinivorans</name>
    <dbReference type="NCBI Taxonomy" id="1652492"/>
    <lineage>
        <taxon>Bacteria</taxon>
        <taxon>Pseudomonadati</taxon>
        <taxon>Pseudomonadota</taxon>
        <taxon>Alphaproteobacteria</taxon>
        <taxon>Rhodobacterales</taxon>
        <taxon>Roseobacteraceae</taxon>
        <taxon>Donghicola</taxon>
    </lineage>
</organism>
<dbReference type="Gene3D" id="3.30.565.10">
    <property type="entry name" value="Histidine kinase-like ATPase, C-terminal domain"/>
    <property type="match status" value="1"/>
</dbReference>
<evidence type="ECO:0000259" key="5">
    <source>
        <dbReference type="PROSITE" id="PS50109"/>
    </source>
</evidence>
<dbReference type="PANTHER" id="PTHR42878">
    <property type="entry name" value="TWO-COMPONENT HISTIDINE KINASE"/>
    <property type="match status" value="1"/>
</dbReference>
<dbReference type="RefSeq" id="WP_106266981.1">
    <property type="nucleotide sequence ID" value="NZ_PVTQ01000013.1"/>
</dbReference>
<dbReference type="InterPro" id="IPR003594">
    <property type="entry name" value="HATPase_dom"/>
</dbReference>
<keyword evidence="4 6" id="KW-0418">Kinase</keyword>
<dbReference type="AlphaFoldDB" id="A0A2T0WHA5"/>
<dbReference type="InterPro" id="IPR050351">
    <property type="entry name" value="BphY/WalK/GraS-like"/>
</dbReference>
<dbReference type="GO" id="GO:0000156">
    <property type="term" value="F:phosphorelay response regulator activity"/>
    <property type="evidence" value="ECO:0007669"/>
    <property type="project" value="TreeGrafter"/>
</dbReference>
<dbReference type="InterPro" id="IPR036890">
    <property type="entry name" value="HATPase_C_sf"/>
</dbReference>
<accession>A0A2T0WHA5</accession>
<dbReference type="Pfam" id="PF02518">
    <property type="entry name" value="HATPase_c"/>
    <property type="match status" value="1"/>
</dbReference>
<dbReference type="InterPro" id="IPR005467">
    <property type="entry name" value="His_kinase_dom"/>
</dbReference>
<feature type="domain" description="Histidine kinase" evidence="5">
    <location>
        <begin position="13"/>
        <end position="219"/>
    </location>
</feature>
<keyword evidence="7" id="KW-1185">Reference proteome</keyword>
<dbReference type="GO" id="GO:0004673">
    <property type="term" value="F:protein histidine kinase activity"/>
    <property type="evidence" value="ECO:0007669"/>
    <property type="project" value="UniProtKB-EC"/>
</dbReference>
<dbReference type="GO" id="GO:0030295">
    <property type="term" value="F:protein kinase activator activity"/>
    <property type="evidence" value="ECO:0007669"/>
    <property type="project" value="TreeGrafter"/>
</dbReference>